<accession>A0A7J9HUU4</accession>
<dbReference type="Proteomes" id="UP000593560">
    <property type="component" value="Unassembled WGS sequence"/>
</dbReference>
<organism evidence="1 2">
    <name type="scientific">Gossypium harknessii</name>
    <dbReference type="NCBI Taxonomy" id="34285"/>
    <lineage>
        <taxon>Eukaryota</taxon>
        <taxon>Viridiplantae</taxon>
        <taxon>Streptophyta</taxon>
        <taxon>Embryophyta</taxon>
        <taxon>Tracheophyta</taxon>
        <taxon>Spermatophyta</taxon>
        <taxon>Magnoliopsida</taxon>
        <taxon>eudicotyledons</taxon>
        <taxon>Gunneridae</taxon>
        <taxon>Pentapetalae</taxon>
        <taxon>rosids</taxon>
        <taxon>malvids</taxon>
        <taxon>Malvales</taxon>
        <taxon>Malvaceae</taxon>
        <taxon>Malvoideae</taxon>
        <taxon>Gossypium</taxon>
    </lineage>
</organism>
<dbReference type="OrthoDB" id="992039at2759"/>
<comment type="caution">
    <text evidence="1">The sequence shown here is derived from an EMBL/GenBank/DDBJ whole genome shotgun (WGS) entry which is preliminary data.</text>
</comment>
<dbReference type="AlphaFoldDB" id="A0A7J9HUU4"/>
<evidence type="ECO:0000313" key="1">
    <source>
        <dbReference type="EMBL" id="MBA0812655.1"/>
    </source>
</evidence>
<evidence type="ECO:0000313" key="2">
    <source>
        <dbReference type="Proteomes" id="UP000593560"/>
    </source>
</evidence>
<dbReference type="EMBL" id="JABFAD010000011">
    <property type="protein sequence ID" value="MBA0812655.1"/>
    <property type="molecule type" value="Genomic_DNA"/>
</dbReference>
<proteinExistence type="predicted"/>
<keyword evidence="2" id="KW-1185">Reference proteome</keyword>
<reference evidence="1 2" key="1">
    <citation type="journal article" date="2019" name="Genome Biol. Evol.">
        <title>Insights into the evolution of the New World diploid cottons (Gossypium, subgenus Houzingenia) based on genome sequencing.</title>
        <authorList>
            <person name="Grover C.E."/>
            <person name="Arick M.A. 2nd"/>
            <person name="Thrash A."/>
            <person name="Conover J.L."/>
            <person name="Sanders W.S."/>
            <person name="Peterson D.G."/>
            <person name="Frelichowski J.E."/>
            <person name="Scheffler J.A."/>
            <person name="Scheffler B.E."/>
            <person name="Wendel J.F."/>
        </authorList>
    </citation>
    <scope>NUCLEOTIDE SEQUENCE [LARGE SCALE GENOMIC DNA]</scope>
    <source>
        <strain evidence="1">0</strain>
        <tissue evidence="1">Leaf</tissue>
    </source>
</reference>
<evidence type="ECO:0008006" key="3">
    <source>
        <dbReference type="Google" id="ProtNLM"/>
    </source>
</evidence>
<protein>
    <recommendedName>
        <fullName evidence="3">DUF4283 domain-containing protein</fullName>
    </recommendedName>
</protein>
<gene>
    <name evidence="1" type="ORF">Gohar_026600</name>
</gene>
<name>A0A7J9HUU4_9ROSI</name>
<sequence length="262" mass="29813">MEESIAGLPIEDEEEETILLGVESSDQENFYANCFVGIFLTSSVVNFQAMRTMLENDWHPNGGVSILDLGDGKDPMRIQLYWVDFWILIYDLLHGFMPKEIAKQLGSFIGVFLEYDALAIQLGYKRIMRLRSNASGVLTIVDSNEALRNLTQVPNLSRSTKLQGFHMVVIKRKCGFQNGIDVDSDGRSGGLSMGWNNNCKVSIRSFSRRHINIMIDKVLEEKAWRCTGFCGAPEENLREGILTRLRIRRRKMRANLKQDSNV</sequence>